<dbReference type="AlphaFoldDB" id="A0A4P9T523"/>
<name>A0A4P9T523_SALET</name>
<dbReference type="EMBL" id="CP040651">
    <property type="protein sequence ID" value="QCV99216.1"/>
    <property type="molecule type" value="Genomic_DNA"/>
</dbReference>
<evidence type="ECO:0000313" key="1">
    <source>
        <dbReference type="EMBL" id="QCV99216.1"/>
    </source>
</evidence>
<protein>
    <submittedName>
        <fullName evidence="1">Tail fiber assembly protein</fullName>
    </submittedName>
</protein>
<dbReference type="RefSeq" id="WP_138020337.1">
    <property type="nucleotide sequence ID" value="NZ_CP040651.1"/>
</dbReference>
<reference evidence="1 2" key="1">
    <citation type="submission" date="2019-05" db="EMBL/GenBank/DDBJ databases">
        <title>Complete genome sequences of Canadian Typhimurium and I 1,4,[5],12:i:-.</title>
        <authorList>
            <person name="Schonfeld J."/>
            <person name="Clark C."/>
            <person name="Johnson R."/>
            <person name="Labbe G."/>
            <person name="Liu K."/>
            <person name="Robertson J."/>
            <person name="Nash J.H.E."/>
        </authorList>
    </citation>
    <scope>NUCLEOTIDE SEQUENCE [LARGE SCALE GENOMIC DNA]</scope>
    <source>
        <strain evidence="1 2">SA20070548</strain>
    </source>
</reference>
<dbReference type="Pfam" id="PF02413">
    <property type="entry name" value="Caudo_TAP"/>
    <property type="match status" value="1"/>
</dbReference>
<proteinExistence type="predicted"/>
<dbReference type="Proteomes" id="UP000305762">
    <property type="component" value="Chromosome"/>
</dbReference>
<sequence length="181" mass="20379">MRHFKNFTKTTELTLVQQKLSENCSIQFIQDESGVDWYVLQKLFQPDTLKIQYDKTGLIIAADKDATKLFPLNCSVVEFADTDIPDGFQPGNFTYSNGVIAPVQIDYVALATAERDRRMTSVTAKINQLVEAQDDGDITAAELSELTALREYRTKLRRLALDVAPDINWPEYLGDAANLLI</sequence>
<gene>
    <name evidence="1" type="ORF">FGF59_12155</name>
</gene>
<evidence type="ECO:0000313" key="2">
    <source>
        <dbReference type="Proteomes" id="UP000305762"/>
    </source>
</evidence>
<accession>A0A4P9T523</accession>
<organism evidence="1 2">
    <name type="scientific">Salmonella enterica subsp. enterica serovar 1,4,[5],12:i:-</name>
    <dbReference type="NCBI Taxonomy" id="2583588"/>
    <lineage>
        <taxon>Bacteria</taxon>
        <taxon>Pseudomonadati</taxon>
        <taxon>Pseudomonadota</taxon>
        <taxon>Gammaproteobacteria</taxon>
        <taxon>Enterobacterales</taxon>
        <taxon>Enterobacteriaceae</taxon>
        <taxon>Salmonella</taxon>
    </lineage>
</organism>
<dbReference type="InterPro" id="IPR003458">
    <property type="entry name" value="Phage_T4_Gp38_tail_assem"/>
</dbReference>